<reference evidence="1 2" key="1">
    <citation type="submission" date="2020-04" db="EMBL/GenBank/DDBJ databases">
        <title>Perkinsus olseni comparative genomics.</title>
        <authorList>
            <person name="Bogema D.R."/>
        </authorList>
    </citation>
    <scope>NUCLEOTIDE SEQUENCE [LARGE SCALE GENOMIC DNA]</scope>
    <source>
        <strain evidence="1">ATCC PRA-205</strain>
    </source>
</reference>
<gene>
    <name evidence="1" type="ORF">FOZ62_005822</name>
</gene>
<evidence type="ECO:0000313" key="1">
    <source>
        <dbReference type="EMBL" id="KAF4710377.1"/>
    </source>
</evidence>
<protein>
    <submittedName>
        <fullName evidence="1">Uncharacterized protein</fullName>
    </submittedName>
</protein>
<sequence length="540" mass="59599">MNAVVLDEFCPDRSSQASLMVRRIIALCSFAVALVSAGTDSKIASLTQLNDYLREDKGKEFVSCGEHENDKLYIPRASAEFAKVNGKSRVQFAVELGKRAKTPGKVITTPWLIYKLGVTAKNQGMIVKAVPEGKEAFEEFKKVAAEETNTNGDFRAFVTKTGNVGFGALVAIGGDRTIWTARVNFEKGNFFQKRRYTLCELTGGRAPYLRGLPVSPVPALMSIARACLLFFLCTVPTSASWFKRRDDRPQPSTDEEFSRYVASREFESSKIGYFIRSVCIEFDDSGLRAQLSIRMSWKATHPWRKYTSPWLNIKYPPAVRGVVAVTASEEDAAAFEEFKQNIADESGGEAVLLVVIYRLLDGSYSFHVCAGALFRLLMFFARVSLICTFCALATGLEYFRRRGYSPLPFNDIELASYVASRKISSSGTAVYVSNISVKFDDSGQKAEFKLTMSSRAANPGRSYTSPWLKIGFSPSCVGRVSLRASKKAAYDEFKRSLASEVGGEAVFKAFVLRSGGDTEYSLHVCAGGTLGKYCSEIPVH</sequence>
<accession>A0A7J6QQ37</accession>
<dbReference type="AlphaFoldDB" id="A0A7J6QQ37"/>
<proteinExistence type="predicted"/>
<organism evidence="1 2">
    <name type="scientific">Perkinsus olseni</name>
    <name type="common">Perkinsus atlanticus</name>
    <dbReference type="NCBI Taxonomy" id="32597"/>
    <lineage>
        <taxon>Eukaryota</taxon>
        <taxon>Sar</taxon>
        <taxon>Alveolata</taxon>
        <taxon>Perkinsozoa</taxon>
        <taxon>Perkinsea</taxon>
        <taxon>Perkinsida</taxon>
        <taxon>Perkinsidae</taxon>
        <taxon>Perkinsus</taxon>
    </lineage>
</organism>
<evidence type="ECO:0000313" key="2">
    <source>
        <dbReference type="Proteomes" id="UP000574390"/>
    </source>
</evidence>
<name>A0A7J6QQ37_PEROL</name>
<comment type="caution">
    <text evidence="1">The sequence shown here is derived from an EMBL/GenBank/DDBJ whole genome shotgun (WGS) entry which is preliminary data.</text>
</comment>
<dbReference type="EMBL" id="JABANM010028027">
    <property type="protein sequence ID" value="KAF4710377.1"/>
    <property type="molecule type" value="Genomic_DNA"/>
</dbReference>
<dbReference type="Proteomes" id="UP000574390">
    <property type="component" value="Unassembled WGS sequence"/>
</dbReference>